<proteinExistence type="predicted"/>
<gene>
    <name evidence="1" type="ORF">HNP73_002201</name>
</gene>
<dbReference type="GO" id="GO:0016884">
    <property type="term" value="F:carbon-nitrogen ligase activity, with glutamine as amido-N-donor"/>
    <property type="evidence" value="ECO:0007669"/>
    <property type="project" value="InterPro"/>
</dbReference>
<reference evidence="1 2" key="1">
    <citation type="submission" date="2020-08" db="EMBL/GenBank/DDBJ databases">
        <title>Genomic Encyclopedia of Type Strains, Phase IV (KMG-IV): sequencing the most valuable type-strain genomes for metagenomic binning, comparative biology and taxonomic classification.</title>
        <authorList>
            <person name="Goeker M."/>
        </authorList>
    </citation>
    <scope>NUCLEOTIDE SEQUENCE [LARGE SCALE GENOMIC DNA]</scope>
    <source>
        <strain evidence="1 2">DSM 101730</strain>
    </source>
</reference>
<dbReference type="InterPro" id="IPR023168">
    <property type="entry name" value="GatB_Yqey_C_2"/>
</dbReference>
<dbReference type="Pfam" id="PF09424">
    <property type="entry name" value="YqeY"/>
    <property type="match status" value="1"/>
</dbReference>
<dbReference type="AlphaFoldDB" id="A0A840SNU5"/>
<accession>A0A840SNU5</accession>
<dbReference type="Gene3D" id="1.10.1510.10">
    <property type="entry name" value="Uncharacterised protein YqeY/AIM41 PF09424, N-terminal domain"/>
    <property type="match status" value="1"/>
</dbReference>
<dbReference type="InterPro" id="IPR019004">
    <property type="entry name" value="YqeY/Aim41"/>
</dbReference>
<comment type="caution">
    <text evidence="1">The sequence shown here is derived from an EMBL/GenBank/DDBJ whole genome shotgun (WGS) entry which is preliminary data.</text>
</comment>
<evidence type="ECO:0000313" key="1">
    <source>
        <dbReference type="EMBL" id="MBB5222265.1"/>
    </source>
</evidence>
<keyword evidence="2" id="KW-1185">Reference proteome</keyword>
<name>A0A840SNU5_9RHOB</name>
<dbReference type="RefSeq" id="WP_184148819.1">
    <property type="nucleotide sequence ID" value="NZ_JACHFM010000002.1"/>
</dbReference>
<protein>
    <recommendedName>
        <fullName evidence="3">Glutamyl-tRNA amidotransferase</fullName>
    </recommendedName>
</protein>
<dbReference type="Proteomes" id="UP000549457">
    <property type="component" value="Unassembled WGS sequence"/>
</dbReference>
<dbReference type="Gene3D" id="1.10.10.410">
    <property type="match status" value="1"/>
</dbReference>
<dbReference type="PANTHER" id="PTHR28055:SF1">
    <property type="entry name" value="ALTERED INHERITANCE OF MITOCHONDRIA PROTEIN 41, MITOCHONDRIAL"/>
    <property type="match status" value="1"/>
</dbReference>
<dbReference type="EMBL" id="JACHFM010000002">
    <property type="protein sequence ID" value="MBB5222265.1"/>
    <property type="molecule type" value="Genomic_DNA"/>
</dbReference>
<organism evidence="1 2">
    <name type="scientific">Amaricoccus macauensis</name>
    <dbReference type="NCBI Taxonomy" id="57001"/>
    <lineage>
        <taxon>Bacteria</taxon>
        <taxon>Pseudomonadati</taxon>
        <taxon>Pseudomonadota</taxon>
        <taxon>Alphaproteobacteria</taxon>
        <taxon>Rhodobacterales</taxon>
        <taxon>Paracoccaceae</taxon>
        <taxon>Amaricoccus</taxon>
    </lineage>
</organism>
<dbReference type="SUPFAM" id="SSF89095">
    <property type="entry name" value="GatB/YqeY motif"/>
    <property type="match status" value="1"/>
</dbReference>
<dbReference type="InterPro" id="IPR042184">
    <property type="entry name" value="YqeY/Aim41_N"/>
</dbReference>
<dbReference type="InterPro" id="IPR003789">
    <property type="entry name" value="Asn/Gln_tRNA_amidoTrase-B-like"/>
</dbReference>
<sequence length="151" mass="16385">MIRERLSNDLKEAIKAQESTRVSTLRLILAAVKDRDIAARSEDTTDGVPDTEILAILGKMIKQRQESARIYEEAGRLDLAEQEVAETDVIRAYLPRQMSGAEIEAAVGAVIAETGASSVRDMGKVMGLLKTRYAGKMDFGVAGAAVKSAFR</sequence>
<evidence type="ECO:0000313" key="2">
    <source>
        <dbReference type="Proteomes" id="UP000549457"/>
    </source>
</evidence>
<dbReference type="PANTHER" id="PTHR28055">
    <property type="entry name" value="ALTERED INHERITANCE OF MITOCHONDRIA PROTEIN 41, MITOCHONDRIAL"/>
    <property type="match status" value="1"/>
</dbReference>
<evidence type="ECO:0008006" key="3">
    <source>
        <dbReference type="Google" id="ProtNLM"/>
    </source>
</evidence>